<comment type="caution">
    <text evidence="3">The sequence shown here is derived from an EMBL/GenBank/DDBJ whole genome shotgun (WGS) entry which is preliminary data.</text>
</comment>
<dbReference type="PANTHER" id="PTHR12598">
    <property type="entry name" value="COPPER HOMEOSTASIS PROTEIN CUTC"/>
    <property type="match status" value="1"/>
</dbReference>
<dbReference type="AlphaFoldDB" id="A0A1E7ZDK8"/>
<reference evidence="3 4" key="1">
    <citation type="submission" date="2016-08" db="EMBL/GenBank/DDBJ databases">
        <authorList>
            <person name="Seilhamer J.J."/>
        </authorList>
    </citation>
    <scope>NUCLEOTIDE SEQUENCE [LARGE SCALE GENOMIC DNA]</scope>
    <source>
        <strain evidence="3 4">KCTC 42603</strain>
    </source>
</reference>
<dbReference type="InterPro" id="IPR036822">
    <property type="entry name" value="CutC-like_dom_sf"/>
</dbReference>
<comment type="similarity">
    <text evidence="1">Belongs to the CutC family.</text>
</comment>
<dbReference type="EMBL" id="MDHN01000013">
    <property type="protein sequence ID" value="OFC71580.1"/>
    <property type="molecule type" value="Genomic_DNA"/>
</dbReference>
<proteinExistence type="inferred from homology"/>
<dbReference type="InterPro" id="IPR005627">
    <property type="entry name" value="CutC-like"/>
</dbReference>
<dbReference type="OrthoDB" id="9815677at2"/>
<evidence type="ECO:0000313" key="4">
    <source>
        <dbReference type="Proteomes" id="UP000175691"/>
    </source>
</evidence>
<dbReference type="RefSeq" id="WP_070124455.1">
    <property type="nucleotide sequence ID" value="NZ_MDHN01000013.1"/>
</dbReference>
<dbReference type="SUPFAM" id="SSF110395">
    <property type="entry name" value="CutC-like"/>
    <property type="match status" value="1"/>
</dbReference>
<accession>A0A1E7ZDK8</accession>
<dbReference type="GO" id="GO:0005507">
    <property type="term" value="F:copper ion binding"/>
    <property type="evidence" value="ECO:0007669"/>
    <property type="project" value="TreeGrafter"/>
</dbReference>
<protein>
    <recommendedName>
        <fullName evidence="2">Copper homeostasis protein cutC homolog</fullName>
    </recommendedName>
</protein>
<sequence length="248" mass="26373">MTEIELCADADSPFLVANLKLATALGVHRVELCADMDRQGLTPSLATINAARDAFPHGELLVMVRPHDRGFSYTAEELAEMVSAISMAAGCGADGVVFGVLDNTGAVDMQANRTLIDAARSLNLKTTFHRAFDATSFPSEALSQVLTLGIDRVLSSGTDWDSGKGAVDGIERLQHFLQHAENQVELVIGGGVTPNNAPTLINALTAKMQESQIGRKAPFSLHCFSSLLSNGQLDAEKVSCLMQGCRTV</sequence>
<evidence type="ECO:0000256" key="2">
    <source>
        <dbReference type="ARBA" id="ARBA00019014"/>
    </source>
</evidence>
<keyword evidence="4" id="KW-1185">Reference proteome</keyword>
<dbReference type="Pfam" id="PF03932">
    <property type="entry name" value="CutC"/>
    <property type="match status" value="1"/>
</dbReference>
<dbReference type="Gene3D" id="3.20.20.380">
    <property type="entry name" value="Copper homeostasis (CutC) domain"/>
    <property type="match status" value="1"/>
</dbReference>
<name>A0A1E7ZDK8_9ALTE</name>
<dbReference type="PANTHER" id="PTHR12598:SF0">
    <property type="entry name" value="COPPER HOMEOSTASIS PROTEIN CUTC HOMOLOG"/>
    <property type="match status" value="1"/>
</dbReference>
<evidence type="ECO:0000256" key="1">
    <source>
        <dbReference type="ARBA" id="ARBA00007768"/>
    </source>
</evidence>
<dbReference type="Proteomes" id="UP000175691">
    <property type="component" value="Unassembled WGS sequence"/>
</dbReference>
<gene>
    <name evidence="3" type="ORF">BFC18_07555</name>
</gene>
<dbReference type="STRING" id="1656094.BFC18_07555"/>
<evidence type="ECO:0000313" key="3">
    <source>
        <dbReference type="EMBL" id="OFC71580.1"/>
    </source>
</evidence>
<organism evidence="3 4">
    <name type="scientific">Alteromonas confluentis</name>
    <dbReference type="NCBI Taxonomy" id="1656094"/>
    <lineage>
        <taxon>Bacteria</taxon>
        <taxon>Pseudomonadati</taxon>
        <taxon>Pseudomonadota</taxon>
        <taxon>Gammaproteobacteria</taxon>
        <taxon>Alteromonadales</taxon>
        <taxon>Alteromonadaceae</taxon>
        <taxon>Alteromonas/Salinimonas group</taxon>
        <taxon>Alteromonas</taxon>
    </lineage>
</organism>